<evidence type="ECO:0000256" key="5">
    <source>
        <dbReference type="ARBA" id="ARBA00022552"/>
    </source>
</evidence>
<feature type="region of interest" description="Disordered" evidence="17">
    <location>
        <begin position="527"/>
        <end position="554"/>
    </location>
</feature>
<evidence type="ECO:0000259" key="18">
    <source>
        <dbReference type="PROSITE" id="PS50126"/>
    </source>
</evidence>
<dbReference type="GO" id="GO:0008995">
    <property type="term" value="F:ribonuclease E activity"/>
    <property type="evidence" value="ECO:0007669"/>
    <property type="project" value="UniProtKB-EC"/>
</dbReference>
<keyword evidence="11 16" id="KW-0378">Hydrolase</keyword>
<dbReference type="NCBIfam" id="NF008074">
    <property type="entry name" value="PRK10811.1"/>
    <property type="match status" value="1"/>
</dbReference>
<evidence type="ECO:0000256" key="13">
    <source>
        <dbReference type="ARBA" id="ARBA00022842"/>
    </source>
</evidence>
<dbReference type="FunFam" id="2.40.50.140:FF:000040">
    <property type="entry name" value="Ribonuclease E"/>
    <property type="match status" value="1"/>
</dbReference>
<comment type="similarity">
    <text evidence="1">Belongs to the RNase E/G family. RNase G subfamily.</text>
</comment>
<evidence type="ECO:0000256" key="16">
    <source>
        <dbReference type="HAMAP-Rule" id="MF_00970"/>
    </source>
</evidence>
<dbReference type="EC" id="3.1.26.12" evidence="16"/>
<dbReference type="HAMAP" id="MF_00970">
    <property type="entry name" value="RNase_E"/>
    <property type="match status" value="1"/>
</dbReference>
<dbReference type="GO" id="GO:0019843">
    <property type="term" value="F:rRNA binding"/>
    <property type="evidence" value="ECO:0007669"/>
    <property type="project" value="UniProtKB-KW"/>
</dbReference>
<keyword evidence="10 16" id="KW-0255">Endonuclease</keyword>
<keyword evidence="9 16" id="KW-0699">rRNA-binding</keyword>
<comment type="cofactor">
    <cofactor evidence="16">
        <name>Zn(2+)</name>
        <dbReference type="ChEBI" id="CHEBI:29105"/>
    </cofactor>
    <text evidence="16">Binds 2 Zn(2+) ions per homotetramer.</text>
</comment>
<accession>A0A4R7JQ39</accession>
<feature type="compositionally biased region" description="Polar residues" evidence="17">
    <location>
        <begin position="988"/>
        <end position="1000"/>
    </location>
</feature>
<dbReference type="GO" id="GO:0008270">
    <property type="term" value="F:zinc ion binding"/>
    <property type="evidence" value="ECO:0007669"/>
    <property type="project" value="UniProtKB-UniRule"/>
</dbReference>
<dbReference type="InterPro" id="IPR012340">
    <property type="entry name" value="NA-bd_OB-fold"/>
</dbReference>
<reference evidence="19 20" key="1">
    <citation type="submission" date="2019-03" db="EMBL/GenBank/DDBJ databases">
        <title>Genomic Encyclopedia of Type Strains, Phase IV (KMG-IV): sequencing the most valuable type-strain genomes for metagenomic binning, comparative biology and taxonomic classification.</title>
        <authorList>
            <person name="Goeker M."/>
        </authorList>
    </citation>
    <scope>NUCLEOTIDE SEQUENCE [LARGE SCALE GENOMIC DNA]</scope>
    <source>
        <strain evidence="19 20">DSM 15505</strain>
    </source>
</reference>
<comment type="catalytic activity">
    <reaction evidence="16">
        <text>Endonucleolytic cleavage of single-stranded RNA in A- and U-rich regions.</text>
        <dbReference type="EC" id="3.1.26.12"/>
    </reaction>
</comment>
<dbReference type="PANTHER" id="PTHR30001:SF1">
    <property type="entry name" value="RIBONUCLEASE E_G-LIKE PROTEIN, CHLOROPLASTIC"/>
    <property type="match status" value="1"/>
</dbReference>
<evidence type="ECO:0000256" key="9">
    <source>
        <dbReference type="ARBA" id="ARBA00022730"/>
    </source>
</evidence>
<keyword evidence="15 16" id="KW-0472">Membrane</keyword>
<feature type="region of interest" description="Required for zinc-mediated homotetramerization and catalytic activity" evidence="16">
    <location>
        <begin position="404"/>
        <end position="407"/>
    </location>
</feature>
<dbReference type="InterPro" id="IPR019307">
    <property type="entry name" value="RNA-bd_AU-1/RNase_E/G"/>
</dbReference>
<evidence type="ECO:0000256" key="12">
    <source>
        <dbReference type="ARBA" id="ARBA00022833"/>
    </source>
</evidence>
<feature type="compositionally biased region" description="Basic and acidic residues" evidence="17">
    <location>
        <begin position="659"/>
        <end position="753"/>
    </location>
</feature>
<organism evidence="19 20">
    <name type="scientific">Halospina denitrificans</name>
    <dbReference type="NCBI Taxonomy" id="332522"/>
    <lineage>
        <taxon>Bacteria</taxon>
        <taxon>Pseudomonadati</taxon>
        <taxon>Pseudomonadota</taxon>
        <taxon>Gammaproteobacteria</taxon>
        <taxon>Halospina</taxon>
    </lineage>
</organism>
<keyword evidence="20" id="KW-1185">Reference proteome</keyword>
<evidence type="ECO:0000256" key="7">
    <source>
        <dbReference type="ARBA" id="ARBA00022722"/>
    </source>
</evidence>
<keyword evidence="7 16" id="KW-0540">Nuclease</keyword>
<dbReference type="GO" id="GO:0009898">
    <property type="term" value="C:cytoplasmic side of plasma membrane"/>
    <property type="evidence" value="ECO:0007669"/>
    <property type="project" value="UniProtKB-UniRule"/>
</dbReference>
<feature type="binding site" evidence="16">
    <location>
        <position position="407"/>
    </location>
    <ligand>
        <name>Zn(2+)</name>
        <dbReference type="ChEBI" id="CHEBI:29105"/>
        <note>ligand shared between dimeric partners</note>
    </ligand>
</feature>
<proteinExistence type="inferred from homology"/>
<feature type="region of interest" description="Disordered" evidence="17">
    <location>
        <begin position="572"/>
        <end position="1000"/>
    </location>
</feature>
<feature type="compositionally biased region" description="Low complexity" evidence="17">
    <location>
        <begin position="533"/>
        <end position="547"/>
    </location>
</feature>
<dbReference type="SMART" id="SM00316">
    <property type="entry name" value="S1"/>
    <property type="match status" value="1"/>
</dbReference>
<evidence type="ECO:0000313" key="19">
    <source>
        <dbReference type="EMBL" id="TDT39357.1"/>
    </source>
</evidence>
<evidence type="ECO:0000256" key="15">
    <source>
        <dbReference type="ARBA" id="ARBA00023136"/>
    </source>
</evidence>
<dbReference type="InterPro" id="IPR028878">
    <property type="entry name" value="RNase_E"/>
</dbReference>
<feature type="compositionally biased region" description="Basic and acidic residues" evidence="17">
    <location>
        <begin position="780"/>
        <end position="800"/>
    </location>
</feature>
<evidence type="ECO:0000256" key="4">
    <source>
        <dbReference type="ARBA" id="ARBA00022519"/>
    </source>
</evidence>
<comment type="function">
    <text evidence="16">Endoribonuclease that plays a central role in RNA processing and decay. Required for the maturation of 5S and 16S rRNAs and the majority of tRNAs. Also involved in the degradation of most mRNAs.</text>
</comment>
<dbReference type="GO" id="GO:0008033">
    <property type="term" value="P:tRNA processing"/>
    <property type="evidence" value="ECO:0007669"/>
    <property type="project" value="UniProtKB-UniRule"/>
</dbReference>
<comment type="subcellular location">
    <subcellularLocation>
        <location evidence="16">Cytoplasm</location>
    </subcellularLocation>
    <subcellularLocation>
        <location evidence="16">Cell inner membrane</location>
        <topology evidence="16">Peripheral membrane protein</topology>
        <orientation evidence="16">Cytoplasmic side</orientation>
    </subcellularLocation>
</comment>
<evidence type="ECO:0000256" key="6">
    <source>
        <dbReference type="ARBA" id="ARBA00022694"/>
    </source>
</evidence>
<keyword evidence="4 16" id="KW-0997">Cell inner membrane</keyword>
<dbReference type="Pfam" id="PF20833">
    <property type="entry name" value="RNase_E_G_Thio"/>
    <property type="match status" value="1"/>
</dbReference>
<feature type="compositionally biased region" description="Basic and acidic residues" evidence="17">
    <location>
        <begin position="818"/>
        <end position="829"/>
    </location>
</feature>
<dbReference type="CDD" id="cd04453">
    <property type="entry name" value="S1_RNase_E"/>
    <property type="match status" value="1"/>
</dbReference>
<name>A0A4R7JQ39_9GAMM</name>
<keyword evidence="8 16" id="KW-0479">Metal-binding</keyword>
<feature type="binding site" evidence="16">
    <location>
        <position position="346"/>
    </location>
    <ligand>
        <name>Mg(2+)</name>
        <dbReference type="ChEBI" id="CHEBI:18420"/>
        <note>catalytic</note>
    </ligand>
</feature>
<evidence type="ECO:0000256" key="11">
    <source>
        <dbReference type="ARBA" id="ARBA00022801"/>
    </source>
</evidence>
<dbReference type="GO" id="GO:0005737">
    <property type="term" value="C:cytoplasm"/>
    <property type="evidence" value="ECO:0007669"/>
    <property type="project" value="UniProtKB-SubCell"/>
</dbReference>
<dbReference type="GO" id="GO:0006402">
    <property type="term" value="P:mRNA catabolic process"/>
    <property type="evidence" value="ECO:0007669"/>
    <property type="project" value="UniProtKB-UniRule"/>
</dbReference>
<dbReference type="InterPro" id="IPR048583">
    <property type="entry name" value="RNase_E_G_thioredoxin-like"/>
</dbReference>
<feature type="binding site" evidence="16">
    <location>
        <position position="404"/>
    </location>
    <ligand>
        <name>Zn(2+)</name>
        <dbReference type="ChEBI" id="CHEBI:29105"/>
        <note>ligand shared between dimeric partners</note>
    </ligand>
</feature>
<feature type="compositionally biased region" description="Basic and acidic residues" evidence="17">
    <location>
        <begin position="943"/>
        <end position="964"/>
    </location>
</feature>
<evidence type="ECO:0000256" key="10">
    <source>
        <dbReference type="ARBA" id="ARBA00022759"/>
    </source>
</evidence>
<sequence length="1000" mass="111181">MKRMLINATHEEELRVALVDGQRLIDLDIESSTREQKKSNIYKGRITRVEPSLEAAFVDYGSERHGFLPLKEMAREYFSKSPSEIEGKINIRDVVKEGQEIIVQVDKEERGNKGAALTTFITLAGRYLVLMPNNPRAGGISRRIQGDERTQLKDAMSGLKVPKGMGVIVRTAGIGRESEELQWDLDYLLQFWEKITEAAGARKAPFLIYQESNVIIRAVRDYLRQEISEVMIDSPAVYEDVLNFVRAVMPSFENRIKLYTDEIPLLSRYQIEAQIETAFQREVSLPSGGSLVIDPTEALVSIDINSSRATRGGDIEETALQTNLEAADEIARQLRLRDIGGLIVIDFIDMSPNRHQREVEQRMREALELDRARVQLGRISRFGLLEMSRQRLRPSLGETRSEVCPRCNGQGSIRSIESLSLSIMRLMYEEASKDMTGEVRALVPVTVAAFLLNEKRDEINAIEEREKVRVMVIPSQNLETPHFEVQRLRSDDSDAREGEQSFRIAARSEESETEVSWEMMQRENVREEAAVKAISPAARTPAPTPSRQTETAEPLGFWQRAARKLQTMFAPPATEDEAGQKNDADTSRRPSSDANKGAGSRDSGKEQTGRQKQDSGRGQQDRSQGGGQNRNRRGGQNQRDDERKRNQGDTRKQGGNKQSGDKPSGDKGKGGGSESKNRSGDENRNRPGNKPKEDARSKEDNKSKENNQGKADNKSGDKQNKPDNKPKDSKPKDPDKNKSDGQSGEDSREDGRQRNQKRRSGGGNRNRSGSGNRQNQESSGDYKPDERFERPRRPRNKDGTPADDTQTGPGSAANGMNERTESAPEKQDGEASAAQAQPETKAEKSAEAPAGPENSQTSAPESTPKTEAAKPADKAAEKKPGPKEGKKPESAQQEPTKQESAKHESAKQEPAKQESAKQESAKQESAKQDSSEQDSSKPSAGAGDEKAVEKTAEPEHKPAADEIHLPPLNGRAYNDPREIRRRREAFKKQQSGTAQTDTEN</sequence>
<evidence type="ECO:0000256" key="2">
    <source>
        <dbReference type="ARBA" id="ARBA00022475"/>
    </source>
</evidence>
<comment type="similarity">
    <text evidence="16">Belongs to the RNase E/G family. RNase E subfamily.</text>
</comment>
<feature type="domain" description="S1 motif" evidence="18">
    <location>
        <begin position="39"/>
        <end position="120"/>
    </location>
</feature>
<dbReference type="PROSITE" id="PS50126">
    <property type="entry name" value="S1"/>
    <property type="match status" value="1"/>
</dbReference>
<comment type="cofactor">
    <cofactor evidence="16">
        <name>Mg(2+)</name>
        <dbReference type="ChEBI" id="CHEBI:18420"/>
    </cofactor>
    <text evidence="16">Binds 1 Mg(2+) ion per subunit.</text>
</comment>
<dbReference type="AlphaFoldDB" id="A0A4R7JQ39"/>
<dbReference type="SUPFAM" id="SSF50249">
    <property type="entry name" value="Nucleic acid-binding proteins"/>
    <property type="match status" value="1"/>
</dbReference>
<keyword evidence="12 16" id="KW-0862">Zinc</keyword>
<keyword evidence="16" id="KW-0820">tRNA-binding</keyword>
<feature type="compositionally biased region" description="Basic and acidic residues" evidence="17">
    <location>
        <begin position="602"/>
        <end position="615"/>
    </location>
</feature>
<dbReference type="Pfam" id="PF10150">
    <property type="entry name" value="RNase_E_G"/>
    <property type="match status" value="1"/>
</dbReference>
<comment type="subunit">
    <text evidence="16">Component of the RNA degradosome, which is a multiprotein complex involved in RNA processing and mRNA degradation. Within the RNA degradosome, RNase E assembles into a homotetramer formed by a dimer of dimers.</text>
</comment>
<evidence type="ECO:0000256" key="8">
    <source>
        <dbReference type="ARBA" id="ARBA00022723"/>
    </source>
</evidence>
<feature type="compositionally biased region" description="Basic and acidic residues" evidence="17">
    <location>
        <begin position="638"/>
        <end position="652"/>
    </location>
</feature>
<dbReference type="EMBL" id="SOAX01000005">
    <property type="protein sequence ID" value="TDT39357.1"/>
    <property type="molecule type" value="Genomic_DNA"/>
</dbReference>
<dbReference type="GO" id="GO:0000049">
    <property type="term" value="F:tRNA binding"/>
    <property type="evidence" value="ECO:0007669"/>
    <property type="project" value="UniProtKB-KW"/>
</dbReference>
<gene>
    <name evidence="16" type="primary">rne</name>
    <name evidence="19" type="ORF">DES49_2277</name>
</gene>
<dbReference type="OrthoDB" id="9804278at2"/>
<dbReference type="InterPro" id="IPR003029">
    <property type="entry name" value="S1_domain"/>
</dbReference>
<feature type="compositionally biased region" description="Basic and acidic residues" evidence="17">
    <location>
        <begin position="578"/>
        <end position="591"/>
    </location>
</feature>
<keyword evidence="6 16" id="KW-0819">tRNA processing</keyword>
<dbReference type="GO" id="GO:0000287">
    <property type="term" value="F:magnesium ion binding"/>
    <property type="evidence" value="ECO:0007669"/>
    <property type="project" value="UniProtKB-UniRule"/>
</dbReference>
<dbReference type="PANTHER" id="PTHR30001">
    <property type="entry name" value="RIBONUCLEASE"/>
    <property type="match status" value="1"/>
</dbReference>
<evidence type="ECO:0000256" key="14">
    <source>
        <dbReference type="ARBA" id="ARBA00022884"/>
    </source>
</evidence>
<dbReference type="RefSeq" id="WP_133736531.1">
    <property type="nucleotide sequence ID" value="NZ_SOAX01000005.1"/>
</dbReference>
<dbReference type="GO" id="GO:0006364">
    <property type="term" value="P:rRNA processing"/>
    <property type="evidence" value="ECO:0007669"/>
    <property type="project" value="UniProtKB-UniRule"/>
</dbReference>
<feature type="compositionally biased region" description="Basic and acidic residues" evidence="17">
    <location>
        <begin position="867"/>
        <end position="889"/>
    </location>
</feature>
<keyword evidence="13 16" id="KW-0460">Magnesium</keyword>
<comment type="caution">
    <text evidence="19">The sequence shown here is derived from an EMBL/GenBank/DDBJ whole genome shotgun (WGS) entry which is preliminary data.</text>
</comment>
<keyword evidence="14 16" id="KW-0694">RNA-binding</keyword>
<protein>
    <recommendedName>
        <fullName evidence="16">Ribonuclease E</fullName>
        <shortName evidence="16">RNase E</shortName>
        <ecNumber evidence="16">3.1.26.12</ecNumber>
    </recommendedName>
</protein>
<dbReference type="InterPro" id="IPR004659">
    <property type="entry name" value="RNase_E/G"/>
</dbReference>
<feature type="compositionally biased region" description="Basic and acidic residues" evidence="17">
    <location>
        <begin position="896"/>
        <end position="930"/>
    </location>
</feature>
<keyword evidence="5 16" id="KW-0698">rRNA processing</keyword>
<dbReference type="NCBIfam" id="TIGR00757">
    <property type="entry name" value="RNaseEG"/>
    <property type="match status" value="1"/>
</dbReference>
<feature type="compositionally biased region" description="Low complexity" evidence="17">
    <location>
        <begin position="765"/>
        <end position="776"/>
    </location>
</feature>
<keyword evidence="3 16" id="KW-0963">Cytoplasm</keyword>
<evidence type="ECO:0000256" key="3">
    <source>
        <dbReference type="ARBA" id="ARBA00022490"/>
    </source>
</evidence>
<dbReference type="Pfam" id="PF00575">
    <property type="entry name" value="S1"/>
    <property type="match status" value="1"/>
</dbReference>
<feature type="binding site" evidence="16">
    <location>
        <position position="303"/>
    </location>
    <ligand>
        <name>Mg(2+)</name>
        <dbReference type="ChEBI" id="CHEBI:18420"/>
        <note>catalytic</note>
    </ligand>
</feature>
<evidence type="ECO:0000313" key="20">
    <source>
        <dbReference type="Proteomes" id="UP000295830"/>
    </source>
</evidence>
<evidence type="ECO:0000256" key="1">
    <source>
        <dbReference type="ARBA" id="ARBA00005663"/>
    </source>
</evidence>
<dbReference type="Gene3D" id="3.40.1260.20">
    <property type="entry name" value="Ribonuclease E, catalytic domain"/>
    <property type="match status" value="1"/>
</dbReference>
<evidence type="ECO:0000256" key="17">
    <source>
        <dbReference type="SAM" id="MobiDB-lite"/>
    </source>
</evidence>
<dbReference type="Proteomes" id="UP000295830">
    <property type="component" value="Unassembled WGS sequence"/>
</dbReference>
<dbReference type="Gene3D" id="2.40.50.140">
    <property type="entry name" value="Nucleic acid-binding proteins"/>
    <property type="match status" value="1"/>
</dbReference>
<keyword evidence="2 16" id="KW-1003">Cell membrane</keyword>